<keyword evidence="9" id="KW-0547">Nucleotide-binding</keyword>
<dbReference type="InterPro" id="IPR041757">
    <property type="entry name" value="CysN_GTP-bd"/>
</dbReference>
<evidence type="ECO:0000256" key="7">
    <source>
        <dbReference type="ARBA" id="ARBA00022679"/>
    </source>
</evidence>
<dbReference type="InterPro" id="IPR044138">
    <property type="entry name" value="CysN_II"/>
</dbReference>
<evidence type="ECO:0000256" key="5">
    <source>
        <dbReference type="ARBA" id="ARBA00012391"/>
    </source>
</evidence>
<comment type="subunit">
    <text evidence="3">Sulfate-activating enzymes, NodP and NodQ, may be physically associated.</text>
</comment>
<dbReference type="EMBL" id="AP014946">
    <property type="protein sequence ID" value="BAT58303.1"/>
    <property type="molecule type" value="Genomic_DNA"/>
</dbReference>
<dbReference type="CDD" id="cd03695">
    <property type="entry name" value="CysN_NodQ_II"/>
    <property type="match status" value="1"/>
</dbReference>
<evidence type="ECO:0000256" key="12">
    <source>
        <dbReference type="ARBA" id="ARBA00024872"/>
    </source>
</evidence>
<dbReference type="KEGG" id="vgo:GJW-30_1_00827"/>
<dbReference type="GO" id="GO:0006790">
    <property type="term" value="P:sulfur compound metabolic process"/>
    <property type="evidence" value="ECO:0007669"/>
    <property type="project" value="InterPro"/>
</dbReference>
<evidence type="ECO:0000256" key="11">
    <source>
        <dbReference type="ARBA" id="ARBA00023134"/>
    </source>
</evidence>
<evidence type="ECO:0000259" key="15">
    <source>
        <dbReference type="PROSITE" id="PS51722"/>
    </source>
</evidence>
<evidence type="ECO:0000256" key="6">
    <source>
        <dbReference type="ARBA" id="ARBA00018372"/>
    </source>
</evidence>
<dbReference type="OrthoDB" id="9804504at2"/>
<dbReference type="InterPro" id="IPR009000">
    <property type="entry name" value="Transl_B-barrel_sf"/>
</dbReference>
<dbReference type="InterPro" id="IPR050100">
    <property type="entry name" value="TRAFAC_GTPase_members"/>
</dbReference>
<dbReference type="GO" id="GO:0004020">
    <property type="term" value="F:adenylylsulfate kinase activity"/>
    <property type="evidence" value="ECO:0007669"/>
    <property type="project" value="UniProtKB-EC"/>
</dbReference>
<dbReference type="Gene3D" id="3.40.50.300">
    <property type="entry name" value="P-loop containing nucleotide triphosphate hydrolases"/>
    <property type="match status" value="1"/>
</dbReference>
<dbReference type="PANTHER" id="PTHR23115">
    <property type="entry name" value="TRANSLATION FACTOR"/>
    <property type="match status" value="1"/>
</dbReference>
<organism evidence="16 17">
    <name type="scientific">Variibacter gotjawalensis</name>
    <dbReference type="NCBI Taxonomy" id="1333996"/>
    <lineage>
        <taxon>Bacteria</taxon>
        <taxon>Pseudomonadati</taxon>
        <taxon>Pseudomonadota</taxon>
        <taxon>Alphaproteobacteria</taxon>
        <taxon>Hyphomicrobiales</taxon>
        <taxon>Nitrobacteraceae</taxon>
        <taxon>Variibacter</taxon>
    </lineage>
</organism>
<keyword evidence="8 16" id="KW-0548">Nucleotidyltransferase</keyword>
<evidence type="ECO:0000313" key="16">
    <source>
        <dbReference type="EMBL" id="BAT58303.1"/>
    </source>
</evidence>
<evidence type="ECO:0000313" key="17">
    <source>
        <dbReference type="Proteomes" id="UP000236884"/>
    </source>
</evidence>
<dbReference type="InterPro" id="IPR000795">
    <property type="entry name" value="T_Tr_GTP-bd_dom"/>
</dbReference>
<dbReference type="Pfam" id="PF22594">
    <property type="entry name" value="GTP-eEF1A_C"/>
    <property type="match status" value="1"/>
</dbReference>
<reference evidence="16 17" key="1">
    <citation type="submission" date="2015-08" db="EMBL/GenBank/DDBJ databases">
        <title>Investigation of the bacterial diversity of lava forest soil.</title>
        <authorList>
            <person name="Lee J.S."/>
        </authorList>
    </citation>
    <scope>NUCLEOTIDE SEQUENCE [LARGE SCALE GENOMIC DNA]</scope>
    <source>
        <strain evidence="16 17">GJW-30</strain>
    </source>
</reference>
<comment type="function">
    <text evidence="12">Proposed to provide activated sulfate for transfer to Nod factor. ATP sulfurylase may be the GTPase, regulating ATP sulfurylase activity.</text>
</comment>
<dbReference type="GO" id="GO:0004781">
    <property type="term" value="F:sulfate adenylyltransferase (ATP) activity"/>
    <property type="evidence" value="ECO:0007669"/>
    <property type="project" value="UniProtKB-EC"/>
</dbReference>
<dbReference type="SUPFAM" id="SSF52540">
    <property type="entry name" value="P-loop containing nucleoside triphosphate hydrolases"/>
    <property type="match status" value="1"/>
</dbReference>
<dbReference type="InterPro" id="IPR031157">
    <property type="entry name" value="G_TR_CS"/>
</dbReference>
<comment type="function">
    <text evidence="2">APS kinase catalyzes the synthesis of activated sulfate.</text>
</comment>
<dbReference type="PRINTS" id="PR00315">
    <property type="entry name" value="ELONGATNFCT"/>
</dbReference>
<keyword evidence="10" id="KW-0067">ATP-binding</keyword>
<dbReference type="GO" id="GO:0005524">
    <property type="term" value="F:ATP binding"/>
    <property type="evidence" value="ECO:0007669"/>
    <property type="project" value="UniProtKB-KW"/>
</dbReference>
<proteinExistence type="predicted"/>
<accession>A0A0S3PQU1</accession>
<dbReference type="InterPro" id="IPR011779">
    <property type="entry name" value="SO4_adenylTrfase_lsu"/>
</dbReference>
<evidence type="ECO:0000256" key="1">
    <source>
        <dbReference type="ARBA" id="ARBA00001823"/>
    </source>
</evidence>
<comment type="catalytic activity">
    <reaction evidence="14">
        <text>sulfate + ATP + H(+) = adenosine 5'-phosphosulfate + diphosphate</text>
        <dbReference type="Rhea" id="RHEA:18133"/>
        <dbReference type="ChEBI" id="CHEBI:15378"/>
        <dbReference type="ChEBI" id="CHEBI:16189"/>
        <dbReference type="ChEBI" id="CHEBI:30616"/>
        <dbReference type="ChEBI" id="CHEBI:33019"/>
        <dbReference type="ChEBI" id="CHEBI:58243"/>
        <dbReference type="EC" id="2.7.7.4"/>
    </reaction>
</comment>
<dbReference type="PROSITE" id="PS51722">
    <property type="entry name" value="G_TR_2"/>
    <property type="match status" value="1"/>
</dbReference>
<dbReference type="SUPFAM" id="SSF50447">
    <property type="entry name" value="Translation proteins"/>
    <property type="match status" value="1"/>
</dbReference>
<dbReference type="GO" id="GO:0005525">
    <property type="term" value="F:GTP binding"/>
    <property type="evidence" value="ECO:0007669"/>
    <property type="project" value="UniProtKB-KW"/>
</dbReference>
<dbReference type="InterPro" id="IPR009001">
    <property type="entry name" value="Transl_elong_EF1A/Init_IF2_C"/>
</dbReference>
<evidence type="ECO:0000256" key="9">
    <source>
        <dbReference type="ARBA" id="ARBA00022741"/>
    </source>
</evidence>
<protein>
    <recommendedName>
        <fullName evidence="6">Bifunctional enzyme NodQ</fullName>
        <ecNumber evidence="4">2.7.1.25</ecNumber>
        <ecNumber evidence="5">2.7.7.4</ecNumber>
    </recommendedName>
    <alternativeName>
        <fullName evidence="13">Nodulation protein Q</fullName>
    </alternativeName>
</protein>
<dbReference type="EC" id="2.7.7.4" evidence="5"/>
<evidence type="ECO:0000256" key="14">
    <source>
        <dbReference type="ARBA" id="ARBA00049370"/>
    </source>
</evidence>
<dbReference type="InterPro" id="IPR054696">
    <property type="entry name" value="GTP-eEF1A_C"/>
</dbReference>
<dbReference type="CDD" id="cd04166">
    <property type="entry name" value="CysN_ATPS"/>
    <property type="match status" value="1"/>
</dbReference>
<evidence type="ECO:0000256" key="3">
    <source>
        <dbReference type="ARBA" id="ARBA00011760"/>
    </source>
</evidence>
<evidence type="ECO:0000256" key="10">
    <source>
        <dbReference type="ARBA" id="ARBA00022840"/>
    </source>
</evidence>
<evidence type="ECO:0000256" key="8">
    <source>
        <dbReference type="ARBA" id="ARBA00022695"/>
    </source>
</evidence>
<sequence length="430" mass="46138">MSAPALAQKADAIFAAHAQKDVLRFITCGSVDDGKSTLIGRLLHDSHQLLDDQLITLKRDSKRSGSAQEGVDYSLLVDGLAAEREQGITIDVAYRFFSTEKRSFIVADTPGHEQYTRNMATAASTAELAVLLVDARKGLTRQTRRHSLLVSLLGVRRIVLAINKMDLIGWSETAYAKLMEDYRAFAEPLGFAEIQGIPLSALNGDNVVAPAVAASWYEGPTLMHFLENVAVEASLDAAFRLPVQRVVRHKDGARGYAGMVAAGSIAVGDTVGILPSGGRSVVTRISTFDGDLPRAERGQSITLSVVDEFDISRGDILSDPANAPRVAETLTARVFWVAETALEPGARLNVKVGTVSGAAIVEDIVSTIDLETLTANPATVLERNAIGDVRLAFDRSIAFDAYKNNRDTGSLILIDPATHDTVGMALIQNV</sequence>
<dbReference type="FunFam" id="3.40.50.300:FF:000119">
    <property type="entry name" value="Sulfate adenylyltransferase subunit 1"/>
    <property type="match status" value="1"/>
</dbReference>
<evidence type="ECO:0000256" key="2">
    <source>
        <dbReference type="ARBA" id="ARBA00002357"/>
    </source>
</evidence>
<dbReference type="EC" id="2.7.1.25" evidence="4"/>
<gene>
    <name evidence="16" type="primary">cysN</name>
    <name evidence="16" type="ORF">GJW-30_1_00827</name>
</gene>
<dbReference type="Pfam" id="PF00009">
    <property type="entry name" value="GTP_EFTU"/>
    <property type="match status" value="1"/>
</dbReference>
<dbReference type="Gene3D" id="2.40.30.10">
    <property type="entry name" value="Translation factors"/>
    <property type="match status" value="2"/>
</dbReference>
<evidence type="ECO:0000256" key="13">
    <source>
        <dbReference type="ARBA" id="ARBA00032986"/>
    </source>
</evidence>
<dbReference type="PROSITE" id="PS00301">
    <property type="entry name" value="G_TR_1"/>
    <property type="match status" value="1"/>
</dbReference>
<dbReference type="AlphaFoldDB" id="A0A0S3PQU1"/>
<dbReference type="InterPro" id="IPR044139">
    <property type="entry name" value="CysN_NoDQ_III"/>
</dbReference>
<dbReference type="RefSeq" id="WP_096352003.1">
    <property type="nucleotide sequence ID" value="NZ_AP014946.1"/>
</dbReference>
<dbReference type="NCBIfam" id="TIGR02034">
    <property type="entry name" value="CysN"/>
    <property type="match status" value="1"/>
</dbReference>
<evidence type="ECO:0000256" key="4">
    <source>
        <dbReference type="ARBA" id="ARBA00012121"/>
    </source>
</evidence>
<keyword evidence="7 16" id="KW-0808">Transferase</keyword>
<dbReference type="SUPFAM" id="SSF50465">
    <property type="entry name" value="EF-Tu/eEF-1alpha/eIF2-gamma C-terminal domain"/>
    <property type="match status" value="1"/>
</dbReference>
<dbReference type="Proteomes" id="UP000236884">
    <property type="component" value="Chromosome"/>
</dbReference>
<feature type="domain" description="Tr-type G" evidence="15">
    <location>
        <begin position="20"/>
        <end position="234"/>
    </location>
</feature>
<keyword evidence="11" id="KW-0342">GTP-binding</keyword>
<dbReference type="GO" id="GO:0003924">
    <property type="term" value="F:GTPase activity"/>
    <property type="evidence" value="ECO:0007669"/>
    <property type="project" value="InterPro"/>
</dbReference>
<name>A0A0S3PQU1_9BRAD</name>
<dbReference type="CDD" id="cd04095">
    <property type="entry name" value="CysN_NoDQ_III"/>
    <property type="match status" value="1"/>
</dbReference>
<dbReference type="InterPro" id="IPR027417">
    <property type="entry name" value="P-loop_NTPase"/>
</dbReference>
<comment type="catalytic activity">
    <reaction evidence="1">
        <text>adenosine 5'-phosphosulfate + ATP = 3'-phosphoadenylyl sulfate + ADP + H(+)</text>
        <dbReference type="Rhea" id="RHEA:24152"/>
        <dbReference type="ChEBI" id="CHEBI:15378"/>
        <dbReference type="ChEBI" id="CHEBI:30616"/>
        <dbReference type="ChEBI" id="CHEBI:58243"/>
        <dbReference type="ChEBI" id="CHEBI:58339"/>
        <dbReference type="ChEBI" id="CHEBI:456216"/>
        <dbReference type="EC" id="2.7.1.25"/>
    </reaction>
</comment>
<keyword evidence="17" id="KW-1185">Reference proteome</keyword>